<protein>
    <submittedName>
        <fullName evidence="1">Uncharacterized protein</fullName>
    </submittedName>
</protein>
<dbReference type="EMBL" id="AWUE01015852">
    <property type="protein sequence ID" value="OMO95307.1"/>
    <property type="molecule type" value="Genomic_DNA"/>
</dbReference>
<keyword evidence="2" id="KW-1185">Reference proteome</keyword>
<evidence type="ECO:0000313" key="1">
    <source>
        <dbReference type="EMBL" id="OMO95307.1"/>
    </source>
</evidence>
<reference evidence="2" key="1">
    <citation type="submission" date="2013-09" db="EMBL/GenBank/DDBJ databases">
        <title>Corchorus olitorius genome sequencing.</title>
        <authorList>
            <person name="Alam M."/>
            <person name="Haque M.S."/>
            <person name="Islam M.S."/>
            <person name="Emdad E.M."/>
            <person name="Islam M.M."/>
            <person name="Ahmed B."/>
            <person name="Halim A."/>
            <person name="Hossen Q.M.M."/>
            <person name="Hossain M.Z."/>
            <person name="Ahmed R."/>
            <person name="Khan M.M."/>
            <person name="Islam R."/>
            <person name="Rashid M.M."/>
            <person name="Khan S.A."/>
            <person name="Rahman M.S."/>
            <person name="Alam M."/>
            <person name="Yahiya A.S."/>
            <person name="Khan M.S."/>
            <person name="Azam M.S."/>
            <person name="Haque T."/>
            <person name="Lashkar M.Z.H."/>
            <person name="Akhand A.I."/>
            <person name="Morshed G."/>
            <person name="Roy S."/>
            <person name="Uddin K.S."/>
            <person name="Rabeya T."/>
            <person name="Hossain A.S."/>
            <person name="Chowdhury A."/>
            <person name="Snigdha A.R."/>
            <person name="Mortoza M.S."/>
            <person name="Matin S.A."/>
            <person name="Hoque S.M.E."/>
            <person name="Islam M.K."/>
            <person name="Roy D.K."/>
            <person name="Haider R."/>
            <person name="Moosa M.M."/>
            <person name="Elias S.M."/>
            <person name="Hasan A.M."/>
            <person name="Jahan S."/>
            <person name="Shafiuddin M."/>
            <person name="Mahmood N."/>
            <person name="Shommy N.S."/>
        </authorList>
    </citation>
    <scope>NUCLEOTIDE SEQUENCE [LARGE SCALE GENOMIC DNA]</scope>
    <source>
        <strain evidence="2">cv. O-4</strain>
    </source>
</reference>
<dbReference type="AlphaFoldDB" id="A0A1R3JKK8"/>
<proteinExistence type="predicted"/>
<organism evidence="1 2">
    <name type="scientific">Corchorus olitorius</name>
    <dbReference type="NCBI Taxonomy" id="93759"/>
    <lineage>
        <taxon>Eukaryota</taxon>
        <taxon>Viridiplantae</taxon>
        <taxon>Streptophyta</taxon>
        <taxon>Embryophyta</taxon>
        <taxon>Tracheophyta</taxon>
        <taxon>Spermatophyta</taxon>
        <taxon>Magnoliopsida</taxon>
        <taxon>eudicotyledons</taxon>
        <taxon>Gunneridae</taxon>
        <taxon>Pentapetalae</taxon>
        <taxon>rosids</taxon>
        <taxon>malvids</taxon>
        <taxon>Malvales</taxon>
        <taxon>Malvaceae</taxon>
        <taxon>Grewioideae</taxon>
        <taxon>Apeibeae</taxon>
        <taxon>Corchorus</taxon>
    </lineage>
</organism>
<name>A0A1R3JKK8_9ROSI</name>
<sequence>MASFLIYKVSSANLGTPTPSHGTWPGLQVIKTSSSF</sequence>
<evidence type="ECO:0000313" key="2">
    <source>
        <dbReference type="Proteomes" id="UP000187203"/>
    </source>
</evidence>
<dbReference type="Proteomes" id="UP000187203">
    <property type="component" value="Unassembled WGS sequence"/>
</dbReference>
<accession>A0A1R3JKK8</accession>
<gene>
    <name evidence="1" type="ORF">COLO4_15997</name>
</gene>
<comment type="caution">
    <text evidence="1">The sequence shown here is derived from an EMBL/GenBank/DDBJ whole genome shotgun (WGS) entry which is preliminary data.</text>
</comment>